<accession>A0A2A6B7J3</accession>
<name>A0A2A6B7J3_PRIPA</name>
<evidence type="ECO:0000256" key="1">
    <source>
        <dbReference type="SAM" id="MobiDB-lite"/>
    </source>
</evidence>
<protein>
    <submittedName>
        <fullName evidence="2">Uncharacterized protein</fullName>
    </submittedName>
</protein>
<accession>A0A8R1Z2B9</accession>
<dbReference type="AlphaFoldDB" id="A0A2A6B7J3"/>
<keyword evidence="3" id="KW-1185">Reference proteome</keyword>
<proteinExistence type="predicted"/>
<feature type="region of interest" description="Disordered" evidence="1">
    <location>
        <begin position="98"/>
        <end position="120"/>
    </location>
</feature>
<evidence type="ECO:0000313" key="2">
    <source>
        <dbReference type="EnsemblMetazoa" id="PPA43783.1"/>
    </source>
</evidence>
<reference evidence="2" key="2">
    <citation type="submission" date="2022-06" db="UniProtKB">
        <authorList>
            <consortium name="EnsemblMetazoa"/>
        </authorList>
    </citation>
    <scope>IDENTIFICATION</scope>
    <source>
        <strain evidence="2">PS312</strain>
    </source>
</reference>
<sequence length="120" mass="13582">MFTNISDASCLRTALNSKLEERKASTFHFEVRSDSEKSQVSTSCGYTSPVRAASSYIRAANCARRENSNVKEVLESEKAQLTPSLILMYCRVLMSMPEMEIEESEEDDKRKKESSTTDRP</sequence>
<gene>
    <name evidence="2" type="primary">WBGene00282152</name>
</gene>
<dbReference type="Proteomes" id="UP000005239">
    <property type="component" value="Unassembled WGS sequence"/>
</dbReference>
<evidence type="ECO:0000313" key="3">
    <source>
        <dbReference type="Proteomes" id="UP000005239"/>
    </source>
</evidence>
<organism evidence="2 3">
    <name type="scientific">Pristionchus pacificus</name>
    <name type="common">Parasitic nematode worm</name>
    <dbReference type="NCBI Taxonomy" id="54126"/>
    <lineage>
        <taxon>Eukaryota</taxon>
        <taxon>Metazoa</taxon>
        <taxon>Ecdysozoa</taxon>
        <taxon>Nematoda</taxon>
        <taxon>Chromadorea</taxon>
        <taxon>Rhabditida</taxon>
        <taxon>Rhabditina</taxon>
        <taxon>Diplogasteromorpha</taxon>
        <taxon>Diplogasteroidea</taxon>
        <taxon>Neodiplogasteridae</taxon>
        <taxon>Pristionchus</taxon>
    </lineage>
</organism>
<feature type="compositionally biased region" description="Basic and acidic residues" evidence="1">
    <location>
        <begin position="107"/>
        <end position="120"/>
    </location>
</feature>
<reference evidence="3" key="1">
    <citation type="journal article" date="2008" name="Nat. Genet.">
        <title>The Pristionchus pacificus genome provides a unique perspective on nematode lifestyle and parasitism.</title>
        <authorList>
            <person name="Dieterich C."/>
            <person name="Clifton S.W."/>
            <person name="Schuster L.N."/>
            <person name="Chinwalla A."/>
            <person name="Delehaunty K."/>
            <person name="Dinkelacker I."/>
            <person name="Fulton L."/>
            <person name="Fulton R."/>
            <person name="Godfrey J."/>
            <person name="Minx P."/>
            <person name="Mitreva M."/>
            <person name="Roeseler W."/>
            <person name="Tian H."/>
            <person name="Witte H."/>
            <person name="Yang S.P."/>
            <person name="Wilson R.K."/>
            <person name="Sommer R.J."/>
        </authorList>
    </citation>
    <scope>NUCLEOTIDE SEQUENCE [LARGE SCALE GENOMIC DNA]</scope>
    <source>
        <strain evidence="3">PS312</strain>
    </source>
</reference>
<dbReference type="EnsemblMetazoa" id="PPA43783.1">
    <property type="protein sequence ID" value="PPA43783.1"/>
    <property type="gene ID" value="WBGene00282152"/>
</dbReference>